<feature type="domain" description="Bacterial transcriptional activator" evidence="1">
    <location>
        <begin position="137"/>
        <end position="257"/>
    </location>
</feature>
<dbReference type="AlphaFoldDB" id="A0A285GBV2"/>
<keyword evidence="2" id="KW-0238">DNA-binding</keyword>
<dbReference type="Pfam" id="PF03704">
    <property type="entry name" value="BTAD"/>
    <property type="match status" value="1"/>
</dbReference>
<evidence type="ECO:0000313" key="2">
    <source>
        <dbReference type="EMBL" id="SNY20935.1"/>
    </source>
</evidence>
<dbReference type="SMART" id="SM01043">
    <property type="entry name" value="BTAD"/>
    <property type="match status" value="1"/>
</dbReference>
<dbReference type="InterPro" id="IPR016032">
    <property type="entry name" value="Sig_transdc_resp-reg_C-effctor"/>
</dbReference>
<dbReference type="GO" id="GO:0003677">
    <property type="term" value="F:DNA binding"/>
    <property type="evidence" value="ECO:0007669"/>
    <property type="project" value="UniProtKB-KW"/>
</dbReference>
<dbReference type="Gene3D" id="1.10.10.10">
    <property type="entry name" value="Winged helix-like DNA-binding domain superfamily/Winged helix DNA-binding domain"/>
    <property type="match status" value="1"/>
</dbReference>
<dbReference type="InterPro" id="IPR005158">
    <property type="entry name" value="BTAD"/>
</dbReference>
<sequence length="395" mass="47062">MLKNNLKIYALGPFYIEIEGKRLDGGNWKERKSLALFKCLSIEFPKHISIERLIDKLWPECDEQYGKPRLYDTVYKLRKILDSDDSESYIIKLPEGYVLNKNKNYWFDWREFSDIYDKYKFNKNWPNYSKEELNQSIDELSWALNLYRGDFMENCLYDDLMDMQRTHYRQIMLDMVILLVKMLIKGDQNEKAINYLKYGIQEEPYREELYILFMQILGRENRVSEVVALYKRYKKILQKELGLSSYNRLEAEYKKIISYNMGTSTAQDDVNLEENMDNLVFGAMICNPKIFRKIYNLEKQKIFRGGNPFTILKISFDNVLNSELLEKFIVELSKNLRSVDVIAKWNSCSIYVLLHGTPIECNTVISQRLFKISSLSRIEEDPKIEWEEISKEKAQ</sequence>
<dbReference type="Gene3D" id="1.25.40.10">
    <property type="entry name" value="Tetratricopeptide repeat domain"/>
    <property type="match status" value="1"/>
</dbReference>
<dbReference type="InterPro" id="IPR036388">
    <property type="entry name" value="WH-like_DNA-bd_sf"/>
</dbReference>
<dbReference type="GO" id="GO:0006355">
    <property type="term" value="P:regulation of DNA-templated transcription"/>
    <property type="evidence" value="ECO:0007669"/>
    <property type="project" value="InterPro"/>
</dbReference>
<dbReference type="EMBL" id="OBDZ01000006">
    <property type="protein sequence ID" value="SNY20935.1"/>
    <property type="molecule type" value="Genomic_DNA"/>
</dbReference>
<protein>
    <submittedName>
        <fullName evidence="2">DNA-binding transcriptional activator of the SARP family</fullName>
    </submittedName>
</protein>
<accession>A0A285GBV2</accession>
<dbReference type="InterPro" id="IPR011990">
    <property type="entry name" value="TPR-like_helical_dom_sf"/>
</dbReference>
<keyword evidence="3" id="KW-1185">Reference proteome</keyword>
<gene>
    <name evidence="2" type="ORF">SAMN06265827_10663</name>
</gene>
<organism evidence="2 3">
    <name type="scientific">Orenia metallireducens</name>
    <dbReference type="NCBI Taxonomy" id="1413210"/>
    <lineage>
        <taxon>Bacteria</taxon>
        <taxon>Bacillati</taxon>
        <taxon>Bacillota</taxon>
        <taxon>Clostridia</taxon>
        <taxon>Halanaerobiales</taxon>
        <taxon>Halobacteroidaceae</taxon>
        <taxon>Orenia</taxon>
    </lineage>
</organism>
<dbReference type="PANTHER" id="PTHR35807">
    <property type="entry name" value="TRANSCRIPTIONAL REGULATOR REDD-RELATED"/>
    <property type="match status" value="1"/>
</dbReference>
<evidence type="ECO:0000313" key="3">
    <source>
        <dbReference type="Proteomes" id="UP000219573"/>
    </source>
</evidence>
<dbReference type="Proteomes" id="UP000219573">
    <property type="component" value="Unassembled WGS sequence"/>
</dbReference>
<evidence type="ECO:0000259" key="1">
    <source>
        <dbReference type="SMART" id="SM01043"/>
    </source>
</evidence>
<dbReference type="RefSeq" id="WP_172431844.1">
    <property type="nucleotide sequence ID" value="NZ_OBDZ01000006.1"/>
</dbReference>
<reference evidence="3" key="1">
    <citation type="submission" date="2017-09" db="EMBL/GenBank/DDBJ databases">
        <authorList>
            <person name="Varghese N."/>
            <person name="Submissions S."/>
        </authorList>
    </citation>
    <scope>NUCLEOTIDE SEQUENCE [LARGE SCALE GENOMIC DNA]</scope>
    <source>
        <strain evidence="3">MSL47</strain>
    </source>
</reference>
<dbReference type="InterPro" id="IPR051677">
    <property type="entry name" value="AfsR-DnrI-RedD_regulator"/>
</dbReference>
<name>A0A285GBV2_9FIRM</name>
<dbReference type="SUPFAM" id="SSF48452">
    <property type="entry name" value="TPR-like"/>
    <property type="match status" value="1"/>
</dbReference>
<dbReference type="SUPFAM" id="SSF46894">
    <property type="entry name" value="C-terminal effector domain of the bipartite response regulators"/>
    <property type="match status" value="1"/>
</dbReference>
<proteinExistence type="predicted"/>
<dbReference type="PANTHER" id="PTHR35807:SF2">
    <property type="entry name" value="TRANSCRIPTIONAL ACTIVATOR DOMAIN"/>
    <property type="match status" value="1"/>
</dbReference>